<accession>A0A3S0KB28</accession>
<dbReference type="AlphaFoldDB" id="A0A3S0KB28"/>
<evidence type="ECO:0000313" key="3">
    <source>
        <dbReference type="Proteomes" id="UP000277007"/>
    </source>
</evidence>
<dbReference type="CDD" id="cd00038">
    <property type="entry name" value="CAP_ED"/>
    <property type="match status" value="2"/>
</dbReference>
<dbReference type="GO" id="GO:0005829">
    <property type="term" value="C:cytosol"/>
    <property type="evidence" value="ECO:0007669"/>
    <property type="project" value="TreeGrafter"/>
</dbReference>
<dbReference type="InterPro" id="IPR014710">
    <property type="entry name" value="RmlC-like_jellyroll"/>
</dbReference>
<dbReference type="PANTHER" id="PTHR11635:SF152">
    <property type="entry name" value="CAMP-DEPENDENT PROTEIN KINASE TYPE I REGULATORY SUBUNIT-RELATED"/>
    <property type="match status" value="1"/>
</dbReference>
<dbReference type="InterPro" id="IPR050503">
    <property type="entry name" value="cAMP-dep_PK_reg_su-like"/>
</dbReference>
<dbReference type="RefSeq" id="WP_126615240.1">
    <property type="nucleotide sequence ID" value="NZ_JBHUCY010000033.1"/>
</dbReference>
<dbReference type="Pfam" id="PF00027">
    <property type="entry name" value="cNMP_binding"/>
    <property type="match status" value="2"/>
</dbReference>
<proteinExistence type="predicted"/>
<dbReference type="InterPro" id="IPR000595">
    <property type="entry name" value="cNMP-bd_dom"/>
</dbReference>
<dbReference type="EMBL" id="RXMA01000009">
    <property type="protein sequence ID" value="RTR20148.1"/>
    <property type="molecule type" value="Genomic_DNA"/>
</dbReference>
<feature type="domain" description="Cyclic nucleotide-binding" evidence="1">
    <location>
        <begin position="5"/>
        <end position="112"/>
    </location>
</feature>
<name>A0A3S0KB28_9PROT</name>
<dbReference type="PROSITE" id="PS00889">
    <property type="entry name" value="CNMP_BINDING_2"/>
    <property type="match status" value="2"/>
</dbReference>
<dbReference type="Proteomes" id="UP000277007">
    <property type="component" value="Unassembled WGS sequence"/>
</dbReference>
<comment type="caution">
    <text evidence="2">The sequence shown here is derived from an EMBL/GenBank/DDBJ whole genome shotgun (WGS) entry which is preliminary data.</text>
</comment>
<dbReference type="SMART" id="SM00100">
    <property type="entry name" value="cNMP"/>
    <property type="match status" value="2"/>
</dbReference>
<dbReference type="GO" id="GO:0005952">
    <property type="term" value="C:cAMP-dependent protein kinase complex"/>
    <property type="evidence" value="ECO:0007669"/>
    <property type="project" value="InterPro"/>
</dbReference>
<dbReference type="PRINTS" id="PR00103">
    <property type="entry name" value="CAMPKINASE"/>
</dbReference>
<feature type="domain" description="Cyclic nucleotide-binding" evidence="1">
    <location>
        <begin position="142"/>
        <end position="244"/>
    </location>
</feature>
<dbReference type="SUPFAM" id="SSF51206">
    <property type="entry name" value="cAMP-binding domain-like"/>
    <property type="match status" value="2"/>
</dbReference>
<gene>
    <name evidence="2" type="ORF">EJ903_11405</name>
</gene>
<keyword evidence="3" id="KW-1185">Reference proteome</keyword>
<dbReference type="InterPro" id="IPR018488">
    <property type="entry name" value="cNMP-bd_CS"/>
</dbReference>
<organism evidence="2 3">
    <name type="scientific">Azospirillum griseum</name>
    <dbReference type="NCBI Taxonomy" id="2496639"/>
    <lineage>
        <taxon>Bacteria</taxon>
        <taxon>Pseudomonadati</taxon>
        <taxon>Pseudomonadota</taxon>
        <taxon>Alphaproteobacteria</taxon>
        <taxon>Rhodospirillales</taxon>
        <taxon>Azospirillaceae</taxon>
        <taxon>Azospirillum</taxon>
    </lineage>
</organism>
<dbReference type="Gene3D" id="2.60.120.10">
    <property type="entry name" value="Jelly Rolls"/>
    <property type="match status" value="2"/>
</dbReference>
<dbReference type="PANTHER" id="PTHR11635">
    <property type="entry name" value="CAMP-DEPENDENT PROTEIN KINASE REGULATORY CHAIN"/>
    <property type="match status" value="1"/>
</dbReference>
<protein>
    <submittedName>
        <fullName evidence="2">Cyclic nucleotide-binding domain-containing protein</fullName>
    </submittedName>
</protein>
<sequence length="249" mass="27447">MSSPSSIDTRRMQIPAGTILMHQGTYGDRAWLIESGELEALLERPEGLKKLGVITAGAVVGEMALIDNGTRSATVRTITSVTAVELTRDTFQAMLRKSPPLIRYLLESLIAAIRRNYGLPQPERVDGGTDIRSSTSFQTLAERRMFRPGHVFFRQNDEGMAAYLIQSGQVSIHRVTGFEDKELARLGPGRIFGELALLTNHPRAATATAVEPTVCEIIRKEAFAQALSAMPPILKTLTRIYIKQLSTPR</sequence>
<evidence type="ECO:0000259" key="1">
    <source>
        <dbReference type="PROSITE" id="PS50042"/>
    </source>
</evidence>
<dbReference type="OrthoDB" id="3525895at2"/>
<dbReference type="PROSITE" id="PS50042">
    <property type="entry name" value="CNMP_BINDING_3"/>
    <property type="match status" value="2"/>
</dbReference>
<evidence type="ECO:0000313" key="2">
    <source>
        <dbReference type="EMBL" id="RTR20148.1"/>
    </source>
</evidence>
<dbReference type="InterPro" id="IPR018490">
    <property type="entry name" value="cNMP-bd_dom_sf"/>
</dbReference>
<reference evidence="2 3" key="1">
    <citation type="submission" date="2018-12" db="EMBL/GenBank/DDBJ databases">
        <authorList>
            <person name="Yang Y."/>
        </authorList>
    </citation>
    <scope>NUCLEOTIDE SEQUENCE [LARGE SCALE GENOMIC DNA]</scope>
    <source>
        <strain evidence="2 3">L-25-5w-1</strain>
    </source>
</reference>